<organism evidence="2 3">
    <name type="scientific">Ramazzottius varieornatus</name>
    <name type="common">Water bear</name>
    <name type="synonym">Tardigrade</name>
    <dbReference type="NCBI Taxonomy" id="947166"/>
    <lineage>
        <taxon>Eukaryota</taxon>
        <taxon>Metazoa</taxon>
        <taxon>Ecdysozoa</taxon>
        <taxon>Tardigrada</taxon>
        <taxon>Eutardigrada</taxon>
        <taxon>Parachela</taxon>
        <taxon>Hypsibioidea</taxon>
        <taxon>Ramazzottiidae</taxon>
        <taxon>Ramazzottius</taxon>
    </lineage>
</organism>
<dbReference type="AlphaFoldDB" id="A0A1D1WBT8"/>
<comment type="caution">
    <text evidence="2">The sequence shown here is derived from an EMBL/GenBank/DDBJ whole genome shotgun (WGS) entry which is preliminary data.</text>
</comment>
<reference evidence="2 3" key="1">
    <citation type="journal article" date="2016" name="Nat. Commun.">
        <title>Extremotolerant tardigrade genome and improved radiotolerance of human cultured cells by tardigrade-unique protein.</title>
        <authorList>
            <person name="Hashimoto T."/>
            <person name="Horikawa D.D."/>
            <person name="Saito Y."/>
            <person name="Kuwahara H."/>
            <person name="Kozuka-Hata H."/>
            <person name="Shin-I T."/>
            <person name="Minakuchi Y."/>
            <person name="Ohishi K."/>
            <person name="Motoyama A."/>
            <person name="Aizu T."/>
            <person name="Enomoto A."/>
            <person name="Kondo K."/>
            <person name="Tanaka S."/>
            <person name="Hara Y."/>
            <person name="Koshikawa S."/>
            <person name="Sagara H."/>
            <person name="Miura T."/>
            <person name="Yokobori S."/>
            <person name="Miyagawa K."/>
            <person name="Suzuki Y."/>
            <person name="Kubo T."/>
            <person name="Oyama M."/>
            <person name="Kohara Y."/>
            <person name="Fujiyama A."/>
            <person name="Arakawa K."/>
            <person name="Katayama T."/>
            <person name="Toyoda A."/>
            <person name="Kunieda T."/>
        </authorList>
    </citation>
    <scope>NUCLEOTIDE SEQUENCE [LARGE SCALE GENOMIC DNA]</scope>
    <source>
        <strain evidence="2 3">YOKOZUNA-1</strain>
    </source>
</reference>
<feature type="region of interest" description="Disordered" evidence="1">
    <location>
        <begin position="17"/>
        <end position="44"/>
    </location>
</feature>
<feature type="region of interest" description="Disordered" evidence="1">
    <location>
        <begin position="156"/>
        <end position="178"/>
    </location>
</feature>
<dbReference type="EMBL" id="BDGG01000021">
    <property type="protein sequence ID" value="GAV09259.1"/>
    <property type="molecule type" value="Genomic_DNA"/>
</dbReference>
<evidence type="ECO:0000313" key="3">
    <source>
        <dbReference type="Proteomes" id="UP000186922"/>
    </source>
</evidence>
<proteinExistence type="predicted"/>
<gene>
    <name evidence="2" type="primary">RvY_18829-1</name>
    <name evidence="2" type="synonym">RvY_18829.1</name>
    <name evidence="2" type="ORF">RvY_18829</name>
</gene>
<protein>
    <submittedName>
        <fullName evidence="2">Uncharacterized protein</fullName>
    </submittedName>
</protein>
<feature type="compositionally biased region" description="Polar residues" evidence="1">
    <location>
        <begin position="159"/>
        <end position="170"/>
    </location>
</feature>
<evidence type="ECO:0000313" key="2">
    <source>
        <dbReference type="EMBL" id="GAV09259.1"/>
    </source>
</evidence>
<accession>A0A1D1WBT8</accession>
<name>A0A1D1WBT8_RAMVA</name>
<keyword evidence="3" id="KW-1185">Reference proteome</keyword>
<sequence length="178" mass="19624">MKPLWCVVWPPCTAALPSDERASQPCPQCGTKNQRSPPDAARPLLKGQSRKLPETCWKAQQNCLNHSLTLQTNAMKELLVEKQASATIFGKKVLLWEGAASSEDDQWPFFFGDLAHMSSGKKRQCLDKGQGAFATAYGVGAEAQKFRFSTDAQAKSDEASASTSFVQQVDNHQKKIYD</sequence>
<dbReference type="Proteomes" id="UP000186922">
    <property type="component" value="Unassembled WGS sequence"/>
</dbReference>
<evidence type="ECO:0000256" key="1">
    <source>
        <dbReference type="SAM" id="MobiDB-lite"/>
    </source>
</evidence>